<keyword evidence="2" id="KW-0238">DNA-binding</keyword>
<dbReference type="AlphaFoldDB" id="A0A0U5L6N3"/>
<gene>
    <name evidence="7" type="ORF">EM595_p0397</name>
</gene>
<dbReference type="InterPro" id="IPR011006">
    <property type="entry name" value="CheY-like_superfamily"/>
</dbReference>
<dbReference type="InterPro" id="IPR001789">
    <property type="entry name" value="Sig_transdc_resp-reg_receiver"/>
</dbReference>
<keyword evidence="4" id="KW-0597">Phosphoprotein</keyword>
<proteinExistence type="predicted"/>
<keyword evidence="1" id="KW-0805">Transcription regulation</keyword>
<dbReference type="CDD" id="cd06170">
    <property type="entry name" value="LuxR_C_like"/>
    <property type="match status" value="1"/>
</dbReference>
<dbReference type="PATRIC" id="fig|1619313.3.peg.4016"/>
<dbReference type="Proteomes" id="UP000059419">
    <property type="component" value="Plasmid pEM01"/>
</dbReference>
<dbReference type="Pfam" id="PF00072">
    <property type="entry name" value="Response_reg"/>
    <property type="match status" value="1"/>
</dbReference>
<dbReference type="PROSITE" id="PS50110">
    <property type="entry name" value="RESPONSE_REGULATORY"/>
    <property type="match status" value="1"/>
</dbReference>
<dbReference type="Gene3D" id="1.10.10.10">
    <property type="entry name" value="Winged helix-like DNA-binding domain superfamily/Winged helix DNA-binding domain"/>
    <property type="match status" value="1"/>
</dbReference>
<dbReference type="PANTHER" id="PTHR44688">
    <property type="entry name" value="DNA-BINDING TRANSCRIPTIONAL ACTIVATOR DEVR_DOSR"/>
    <property type="match status" value="1"/>
</dbReference>
<dbReference type="Pfam" id="PF00196">
    <property type="entry name" value="GerE"/>
    <property type="match status" value="1"/>
</dbReference>
<evidence type="ECO:0000313" key="8">
    <source>
        <dbReference type="Proteomes" id="UP000059419"/>
    </source>
</evidence>
<protein>
    <submittedName>
        <fullName evidence="7">LuxR family transcriptional regulator</fullName>
    </submittedName>
</protein>
<name>A0A0U5L6N3_9GAMM</name>
<geneLocation type="plasmid" evidence="8">
    <name>pEM01</name>
</geneLocation>
<evidence type="ECO:0000256" key="1">
    <source>
        <dbReference type="ARBA" id="ARBA00023015"/>
    </source>
</evidence>
<evidence type="ECO:0000259" key="5">
    <source>
        <dbReference type="PROSITE" id="PS50043"/>
    </source>
</evidence>
<evidence type="ECO:0000256" key="4">
    <source>
        <dbReference type="PROSITE-ProRule" id="PRU00169"/>
    </source>
</evidence>
<dbReference type="GO" id="GO:0006355">
    <property type="term" value="P:regulation of DNA-templated transcription"/>
    <property type="evidence" value="ECO:0007669"/>
    <property type="project" value="InterPro"/>
</dbReference>
<evidence type="ECO:0000313" key="7">
    <source>
        <dbReference type="EMBL" id="CUU26094.1"/>
    </source>
</evidence>
<feature type="modified residue" description="4-aspartylphosphate" evidence="4">
    <location>
        <position position="72"/>
    </location>
</feature>
<dbReference type="EMBL" id="LN907828">
    <property type="protein sequence ID" value="CUU26094.1"/>
    <property type="molecule type" value="Genomic_DNA"/>
</dbReference>
<dbReference type="KEGG" id="ege:EM595_p0397"/>
<feature type="domain" description="HTH luxR-type" evidence="5">
    <location>
        <begin position="153"/>
        <end position="218"/>
    </location>
</feature>
<keyword evidence="8" id="KW-1185">Reference proteome</keyword>
<dbReference type="InterPro" id="IPR036388">
    <property type="entry name" value="WH-like_DNA-bd_sf"/>
</dbReference>
<dbReference type="SMART" id="SM00421">
    <property type="entry name" value="HTH_LUXR"/>
    <property type="match status" value="1"/>
</dbReference>
<sequence length="223" mass="24986">MVAIPQRKHDRWQQSQRLIMERIVYVVDDDNAVRKSIVRLLQSEGYSAMDFASATAFMSHTFCDAPGCLILDMNMPVADGFDVVGALKQSGRVLPIIFLTGYGTIPLSVRAMKAGAHEFLTKPVASDVLLQAVEGALQLATRNSSHCLESHQLQQRFLSLTRREQEVLWLTIRGLLNKQMAAELGVSEITVKVHRRRVMEKMQVRSLADLVRAAERLQPTETA</sequence>
<dbReference type="GO" id="GO:0003677">
    <property type="term" value="F:DNA binding"/>
    <property type="evidence" value="ECO:0007669"/>
    <property type="project" value="UniProtKB-KW"/>
</dbReference>
<accession>A0A0U5L6N3</accession>
<dbReference type="GO" id="GO:0000160">
    <property type="term" value="P:phosphorelay signal transduction system"/>
    <property type="evidence" value="ECO:0007669"/>
    <property type="project" value="InterPro"/>
</dbReference>
<dbReference type="PRINTS" id="PR00038">
    <property type="entry name" value="HTHLUXR"/>
</dbReference>
<dbReference type="SMART" id="SM00448">
    <property type="entry name" value="REC"/>
    <property type="match status" value="1"/>
</dbReference>
<dbReference type="InterPro" id="IPR000792">
    <property type="entry name" value="Tscrpt_reg_LuxR_C"/>
</dbReference>
<dbReference type="SUPFAM" id="SSF52172">
    <property type="entry name" value="CheY-like"/>
    <property type="match status" value="1"/>
</dbReference>
<feature type="domain" description="Response regulatory" evidence="6">
    <location>
        <begin position="23"/>
        <end position="137"/>
    </location>
</feature>
<dbReference type="Gene3D" id="3.40.50.2300">
    <property type="match status" value="1"/>
</dbReference>
<reference evidence="8" key="1">
    <citation type="submission" date="2015-11" db="EMBL/GenBank/DDBJ databases">
        <authorList>
            <person name="Blom J."/>
        </authorList>
    </citation>
    <scope>NUCLEOTIDE SEQUENCE [LARGE SCALE GENOMIC DNA]</scope>
    <source>
        <plasmid evidence="8">pEM01</plasmid>
    </source>
</reference>
<organism evidence="7 8">
    <name type="scientific">Duffyella gerundensis</name>
    <dbReference type="NCBI Taxonomy" id="1619313"/>
    <lineage>
        <taxon>Bacteria</taxon>
        <taxon>Pseudomonadati</taxon>
        <taxon>Pseudomonadota</taxon>
        <taxon>Gammaproteobacteria</taxon>
        <taxon>Enterobacterales</taxon>
        <taxon>Erwiniaceae</taxon>
        <taxon>Duffyella</taxon>
    </lineage>
</organism>
<evidence type="ECO:0000256" key="3">
    <source>
        <dbReference type="ARBA" id="ARBA00023163"/>
    </source>
</evidence>
<dbReference type="PANTHER" id="PTHR44688:SF16">
    <property type="entry name" value="DNA-BINDING TRANSCRIPTIONAL ACTIVATOR DEVR_DOSR"/>
    <property type="match status" value="1"/>
</dbReference>
<evidence type="ECO:0000259" key="6">
    <source>
        <dbReference type="PROSITE" id="PS50110"/>
    </source>
</evidence>
<evidence type="ECO:0000256" key="2">
    <source>
        <dbReference type="ARBA" id="ARBA00023125"/>
    </source>
</evidence>
<dbReference type="PROSITE" id="PS50043">
    <property type="entry name" value="HTH_LUXR_2"/>
    <property type="match status" value="1"/>
</dbReference>
<keyword evidence="3" id="KW-0804">Transcription</keyword>